<keyword evidence="1" id="KW-0479">Metal-binding</keyword>
<evidence type="ECO:0000259" key="4">
    <source>
        <dbReference type="PROSITE" id="PS50158"/>
    </source>
</evidence>
<evidence type="ECO:0000256" key="2">
    <source>
        <dbReference type="SAM" id="Coils"/>
    </source>
</evidence>
<sequence>MTSEISSLRYRIQKLREAMALDMTHLPSTNTPVFNLITEVRTNIKLLGDSARGDNTFLRDEIDNLQTQTELKLTQIQDGCYTFENEVTQLRQEVINLKDINLNQQELTNELGTINETLKEQLDDLTDKNETFQTEINEKTRLYEQVQDRLDECREENYQLRESLEGAHENITESELVHDRLNQKLRILGLTHVAWRARNLRQAQILDIEFNTARTAWRNQRNRNQHITRELQNCRRHGRNLQNDKVLMEFWRDRIILRYEKWKNKTHGARQIINNLNQQIFALQNNPLVNPLNMAAVDRQHIYQAIGNVSSQIPNYMGQEPPDDYCNKIQQAISFTDTMIADANNANANTFTDAHKADIYKSKMAGKYVPVPAQHPAGTNIDTPPRFRAWLRHKYHELTVGTRQASLTKLTQEKFLPTDIPETYEERIRLLLLQTPNDNADALAILWNHLPDELFSRMESVAPADIDAFFTDLKNIWLKRQPSTFTYNGNRNLSVITTNSSPIPYHPQPQEIKNRSFDHLESIGMRLGYSDNASRNPDALANFIEDELYSRLGHANYNLRKEPFGQVREVNTRMITRASTSGAKKVYATNKPAKKPTKVTYKCSSCGKIGHRKNKCPKLGKKPKKVNYTYQSEPENSDQEDEPIEVLEDEDDENDEEEEEITSDNEPQSCFNVKKKVGFL</sequence>
<evidence type="ECO:0000256" key="1">
    <source>
        <dbReference type="PROSITE-ProRule" id="PRU00047"/>
    </source>
</evidence>
<accession>A0A397HPE8</accession>
<keyword evidence="1" id="KW-0862">Zinc</keyword>
<dbReference type="GO" id="GO:0008270">
    <property type="term" value="F:zinc ion binding"/>
    <property type="evidence" value="ECO:0007669"/>
    <property type="project" value="UniProtKB-KW"/>
</dbReference>
<dbReference type="InterPro" id="IPR001878">
    <property type="entry name" value="Znf_CCHC"/>
</dbReference>
<evidence type="ECO:0000256" key="3">
    <source>
        <dbReference type="SAM" id="MobiDB-lite"/>
    </source>
</evidence>
<comment type="caution">
    <text evidence="5">The sequence shown here is derived from an EMBL/GenBank/DDBJ whole genome shotgun (WGS) entry which is preliminary data.</text>
</comment>
<evidence type="ECO:0000313" key="6">
    <source>
        <dbReference type="Proteomes" id="UP000266861"/>
    </source>
</evidence>
<evidence type="ECO:0000313" key="5">
    <source>
        <dbReference type="EMBL" id="RHZ65059.1"/>
    </source>
</evidence>
<dbReference type="AlphaFoldDB" id="A0A397HPE8"/>
<dbReference type="Proteomes" id="UP000266861">
    <property type="component" value="Unassembled WGS sequence"/>
</dbReference>
<proteinExistence type="predicted"/>
<feature type="region of interest" description="Disordered" evidence="3">
    <location>
        <begin position="617"/>
        <end position="669"/>
    </location>
</feature>
<dbReference type="OrthoDB" id="2429651at2759"/>
<organism evidence="5 6">
    <name type="scientific">Diversispora epigaea</name>
    <dbReference type="NCBI Taxonomy" id="1348612"/>
    <lineage>
        <taxon>Eukaryota</taxon>
        <taxon>Fungi</taxon>
        <taxon>Fungi incertae sedis</taxon>
        <taxon>Mucoromycota</taxon>
        <taxon>Glomeromycotina</taxon>
        <taxon>Glomeromycetes</taxon>
        <taxon>Diversisporales</taxon>
        <taxon>Diversisporaceae</taxon>
        <taxon>Diversispora</taxon>
    </lineage>
</organism>
<feature type="coiled-coil region" evidence="2">
    <location>
        <begin position="115"/>
        <end position="170"/>
    </location>
</feature>
<feature type="compositionally biased region" description="Acidic residues" evidence="3">
    <location>
        <begin position="635"/>
        <end position="663"/>
    </location>
</feature>
<dbReference type="InterPro" id="IPR036875">
    <property type="entry name" value="Znf_CCHC_sf"/>
</dbReference>
<gene>
    <name evidence="5" type="ORF">Glove_319g6</name>
</gene>
<dbReference type="SUPFAM" id="SSF57756">
    <property type="entry name" value="Retrovirus zinc finger-like domains"/>
    <property type="match status" value="1"/>
</dbReference>
<keyword evidence="6" id="KW-1185">Reference proteome</keyword>
<dbReference type="GO" id="GO:0003676">
    <property type="term" value="F:nucleic acid binding"/>
    <property type="evidence" value="ECO:0007669"/>
    <property type="project" value="InterPro"/>
</dbReference>
<dbReference type="PROSITE" id="PS50158">
    <property type="entry name" value="ZF_CCHC"/>
    <property type="match status" value="1"/>
</dbReference>
<dbReference type="EMBL" id="PQFF01000291">
    <property type="protein sequence ID" value="RHZ65059.1"/>
    <property type="molecule type" value="Genomic_DNA"/>
</dbReference>
<dbReference type="STRING" id="1348612.A0A397HPE8"/>
<name>A0A397HPE8_9GLOM</name>
<reference evidence="5 6" key="1">
    <citation type="submission" date="2018-08" db="EMBL/GenBank/DDBJ databases">
        <title>Genome and evolution of the arbuscular mycorrhizal fungus Diversispora epigaea (formerly Glomus versiforme) and its bacterial endosymbionts.</title>
        <authorList>
            <person name="Sun X."/>
            <person name="Fei Z."/>
            <person name="Harrison M."/>
        </authorList>
    </citation>
    <scope>NUCLEOTIDE SEQUENCE [LARGE SCALE GENOMIC DNA]</scope>
    <source>
        <strain evidence="5 6">IT104</strain>
    </source>
</reference>
<protein>
    <recommendedName>
        <fullName evidence="4">CCHC-type domain-containing protein</fullName>
    </recommendedName>
</protein>
<keyword evidence="1" id="KW-0863">Zinc-finger</keyword>
<feature type="domain" description="CCHC-type" evidence="4">
    <location>
        <begin position="602"/>
        <end position="618"/>
    </location>
</feature>
<keyword evidence="2" id="KW-0175">Coiled coil</keyword>